<protein>
    <submittedName>
        <fullName evidence="2">Uncharacterized protein</fullName>
    </submittedName>
</protein>
<comment type="caution">
    <text evidence="2">The sequence shown here is derived from an EMBL/GenBank/DDBJ whole genome shotgun (WGS) entry which is preliminary data.</text>
</comment>
<dbReference type="Proteomes" id="UP000054988">
    <property type="component" value="Unassembled WGS sequence"/>
</dbReference>
<evidence type="ECO:0000313" key="2">
    <source>
        <dbReference type="EMBL" id="KTB30590.1"/>
    </source>
</evidence>
<dbReference type="EMBL" id="LATX01002378">
    <property type="protein sequence ID" value="KTB30590.1"/>
    <property type="molecule type" value="Genomic_DNA"/>
</dbReference>
<accession>A0A0W0F2N8</accession>
<gene>
    <name evidence="2" type="ORF">WG66_16834</name>
</gene>
<feature type="region of interest" description="Disordered" evidence="1">
    <location>
        <begin position="35"/>
        <end position="57"/>
    </location>
</feature>
<sequence>MIPFLLTDTYVEDKLIRNIALLDISFCTLEESPSDTYLPGQDPTHANSPNLPPSPLGSHYHTGKGTWVLNQAPMNNSFDVMMYPGHKKHRILEERVGRLQRRLEVVNQVAGLEWIPLQPMAATIALI</sequence>
<dbReference type="AlphaFoldDB" id="A0A0W0F2N8"/>
<organism evidence="2 3">
    <name type="scientific">Moniliophthora roreri</name>
    <name type="common">Frosty pod rot fungus</name>
    <name type="synonym">Monilia roreri</name>
    <dbReference type="NCBI Taxonomy" id="221103"/>
    <lineage>
        <taxon>Eukaryota</taxon>
        <taxon>Fungi</taxon>
        <taxon>Dikarya</taxon>
        <taxon>Basidiomycota</taxon>
        <taxon>Agaricomycotina</taxon>
        <taxon>Agaricomycetes</taxon>
        <taxon>Agaricomycetidae</taxon>
        <taxon>Agaricales</taxon>
        <taxon>Marasmiineae</taxon>
        <taxon>Marasmiaceae</taxon>
        <taxon>Moniliophthora</taxon>
    </lineage>
</organism>
<name>A0A0W0F2N8_MONRR</name>
<evidence type="ECO:0000256" key="1">
    <source>
        <dbReference type="SAM" id="MobiDB-lite"/>
    </source>
</evidence>
<proteinExistence type="predicted"/>
<evidence type="ECO:0000313" key="3">
    <source>
        <dbReference type="Proteomes" id="UP000054988"/>
    </source>
</evidence>
<reference evidence="2 3" key="1">
    <citation type="submission" date="2015-12" db="EMBL/GenBank/DDBJ databases">
        <title>Draft genome sequence of Moniliophthora roreri, the causal agent of frosty pod rot of cacao.</title>
        <authorList>
            <person name="Aime M.C."/>
            <person name="Diaz-Valderrama J.R."/>
            <person name="Kijpornyongpan T."/>
            <person name="Phillips-Mora W."/>
        </authorList>
    </citation>
    <scope>NUCLEOTIDE SEQUENCE [LARGE SCALE GENOMIC DNA]</scope>
    <source>
        <strain evidence="2 3">MCA 2952</strain>
    </source>
</reference>